<feature type="domain" description="EamA" evidence="7">
    <location>
        <begin position="36"/>
        <end position="163"/>
    </location>
</feature>
<organism evidence="8 9">
    <name type="scientific">Sphingobium xenophagum</name>
    <dbReference type="NCBI Taxonomy" id="121428"/>
    <lineage>
        <taxon>Bacteria</taxon>
        <taxon>Pseudomonadati</taxon>
        <taxon>Pseudomonadota</taxon>
        <taxon>Alphaproteobacteria</taxon>
        <taxon>Sphingomonadales</taxon>
        <taxon>Sphingomonadaceae</taxon>
        <taxon>Sphingobium</taxon>
    </lineage>
</organism>
<reference evidence="8 9" key="1">
    <citation type="submission" date="2023-07" db="EMBL/GenBank/DDBJ databases">
        <title>Sorghum-associated microbial communities from plants grown in Nebraska, USA.</title>
        <authorList>
            <person name="Schachtman D."/>
        </authorList>
    </citation>
    <scope>NUCLEOTIDE SEQUENCE [LARGE SCALE GENOMIC DNA]</scope>
    <source>
        <strain evidence="8 9">4256</strain>
    </source>
</reference>
<evidence type="ECO:0000256" key="3">
    <source>
        <dbReference type="ARBA" id="ARBA00022692"/>
    </source>
</evidence>
<name>A0ABU1WXA7_SPHXE</name>
<dbReference type="Proteomes" id="UP001267638">
    <property type="component" value="Unassembled WGS sequence"/>
</dbReference>
<feature type="transmembrane region" description="Helical" evidence="6">
    <location>
        <begin position="289"/>
        <end position="308"/>
    </location>
</feature>
<feature type="domain" description="EamA" evidence="7">
    <location>
        <begin position="173"/>
        <end position="303"/>
    </location>
</feature>
<dbReference type="EMBL" id="JAVDWV010000002">
    <property type="protein sequence ID" value="MDR7153622.1"/>
    <property type="molecule type" value="Genomic_DNA"/>
</dbReference>
<evidence type="ECO:0000313" key="9">
    <source>
        <dbReference type="Proteomes" id="UP001267638"/>
    </source>
</evidence>
<keyword evidence="9" id="KW-1185">Reference proteome</keyword>
<evidence type="ECO:0000256" key="2">
    <source>
        <dbReference type="ARBA" id="ARBA00022475"/>
    </source>
</evidence>
<keyword evidence="4 6" id="KW-1133">Transmembrane helix</keyword>
<feature type="transmembrane region" description="Helical" evidence="6">
    <location>
        <begin position="230"/>
        <end position="252"/>
    </location>
</feature>
<comment type="caution">
    <text evidence="8">The sequence shown here is derived from an EMBL/GenBank/DDBJ whole genome shotgun (WGS) entry which is preliminary data.</text>
</comment>
<feature type="transmembrane region" description="Helical" evidence="6">
    <location>
        <begin position="91"/>
        <end position="108"/>
    </location>
</feature>
<keyword evidence="3 6" id="KW-0812">Transmembrane</keyword>
<gene>
    <name evidence="8" type="ORF">J2W40_000419</name>
</gene>
<evidence type="ECO:0000259" key="7">
    <source>
        <dbReference type="Pfam" id="PF00892"/>
    </source>
</evidence>
<comment type="subcellular location">
    <subcellularLocation>
        <location evidence="1">Cell membrane</location>
        <topology evidence="1">Multi-pass membrane protein</topology>
    </subcellularLocation>
</comment>
<keyword evidence="5 6" id="KW-0472">Membrane</keyword>
<protein>
    <submittedName>
        <fullName evidence="8">Drug/metabolite transporter (DMT)-like permease</fullName>
    </submittedName>
</protein>
<feature type="transmembrane region" description="Helical" evidence="6">
    <location>
        <begin position="264"/>
        <end position="283"/>
    </location>
</feature>
<dbReference type="InterPro" id="IPR051258">
    <property type="entry name" value="Diverse_Substrate_Transporter"/>
</dbReference>
<feature type="transmembrane region" description="Helical" evidence="6">
    <location>
        <begin position="146"/>
        <end position="164"/>
    </location>
</feature>
<evidence type="ECO:0000256" key="5">
    <source>
        <dbReference type="ARBA" id="ARBA00023136"/>
    </source>
</evidence>
<evidence type="ECO:0000256" key="6">
    <source>
        <dbReference type="SAM" id="Phobius"/>
    </source>
</evidence>
<feature type="transmembrane region" description="Helical" evidence="6">
    <location>
        <begin position="120"/>
        <end position="139"/>
    </location>
</feature>
<feature type="transmembrane region" description="Helical" evidence="6">
    <location>
        <begin position="36"/>
        <end position="56"/>
    </location>
</feature>
<dbReference type="InterPro" id="IPR037185">
    <property type="entry name" value="EmrE-like"/>
</dbReference>
<dbReference type="PANTHER" id="PTHR42920:SF5">
    <property type="entry name" value="EAMA DOMAIN-CONTAINING PROTEIN"/>
    <property type="match status" value="1"/>
</dbReference>
<feature type="transmembrane region" description="Helical" evidence="6">
    <location>
        <begin position="204"/>
        <end position="224"/>
    </location>
</feature>
<feature type="transmembrane region" description="Helical" evidence="6">
    <location>
        <begin position="176"/>
        <end position="197"/>
    </location>
</feature>
<feature type="transmembrane region" description="Helical" evidence="6">
    <location>
        <begin position="62"/>
        <end position="84"/>
    </location>
</feature>
<dbReference type="InterPro" id="IPR000620">
    <property type="entry name" value="EamA_dom"/>
</dbReference>
<proteinExistence type="predicted"/>
<dbReference type="Pfam" id="PF00892">
    <property type="entry name" value="EamA"/>
    <property type="match status" value="2"/>
</dbReference>
<sequence length="316" mass="33521">MRALDGALHCRQRSIMSSAAPALPPTSRLMIGRPELALIGITILWGGTFLIVHHAMRESGPFFFVGLRFGTATLVTLPLAWPLLRGITRQELGAGLMIGLGIFAGYSLQSWGLQTISSSTSAFITAAYVPLVPILQWIILRRQPRIASWVGVALAFAGLMLIAAPQEGVALGTGEVLTLISTLAIALEIIFISLWAGRVNVARVTLVQLAVTALLAFACMVPAGEAVPPLSWTVILSACGLGLVTALIQFVMNWAQRSVSPTRATLIYAGEPVWAGIIGRIAGDRLPPLVLAGGLLIVAAMIVSEIRFGKRDRAST</sequence>
<evidence type="ECO:0000256" key="4">
    <source>
        <dbReference type="ARBA" id="ARBA00022989"/>
    </source>
</evidence>
<accession>A0ABU1WXA7</accession>
<evidence type="ECO:0000313" key="8">
    <source>
        <dbReference type="EMBL" id="MDR7153622.1"/>
    </source>
</evidence>
<dbReference type="SUPFAM" id="SSF103481">
    <property type="entry name" value="Multidrug resistance efflux transporter EmrE"/>
    <property type="match status" value="2"/>
</dbReference>
<evidence type="ECO:0000256" key="1">
    <source>
        <dbReference type="ARBA" id="ARBA00004651"/>
    </source>
</evidence>
<dbReference type="PANTHER" id="PTHR42920">
    <property type="entry name" value="OS03G0707200 PROTEIN-RELATED"/>
    <property type="match status" value="1"/>
</dbReference>
<keyword evidence="2" id="KW-1003">Cell membrane</keyword>